<name>A0AAX6R8Q5_HETGA</name>
<dbReference type="InterPro" id="IPR027908">
    <property type="entry name" value="DUF4640"/>
</dbReference>
<dbReference type="Proteomes" id="UP000694906">
    <property type="component" value="Unplaced"/>
</dbReference>
<proteinExistence type="predicted"/>
<gene>
    <name evidence="3" type="primary">LOC106010283</name>
</gene>
<feature type="region of interest" description="Disordered" evidence="1">
    <location>
        <begin position="173"/>
        <end position="253"/>
    </location>
</feature>
<reference evidence="3" key="1">
    <citation type="submission" date="2025-08" db="UniProtKB">
        <authorList>
            <consortium name="RefSeq"/>
        </authorList>
    </citation>
    <scope>IDENTIFICATION</scope>
</reference>
<evidence type="ECO:0000256" key="1">
    <source>
        <dbReference type="SAM" id="MobiDB-lite"/>
    </source>
</evidence>
<accession>A0AAX6R8Q5</accession>
<dbReference type="AlphaFoldDB" id="A0AAX6R8Q5"/>
<dbReference type="RefSeq" id="XP_021092173.1">
    <property type="nucleotide sequence ID" value="XM_021236514.1"/>
</dbReference>
<dbReference type="PANTHER" id="PTHR36462:SF1">
    <property type="entry name" value="CHROMOSOME 12 OPEN READING FRAME 71"/>
    <property type="match status" value="1"/>
</dbReference>
<keyword evidence="2" id="KW-1185">Reference proteome</keyword>
<organism evidence="2 3">
    <name type="scientific">Heterocephalus glaber</name>
    <name type="common">Naked mole rat</name>
    <dbReference type="NCBI Taxonomy" id="10181"/>
    <lineage>
        <taxon>Eukaryota</taxon>
        <taxon>Metazoa</taxon>
        <taxon>Chordata</taxon>
        <taxon>Craniata</taxon>
        <taxon>Vertebrata</taxon>
        <taxon>Euteleostomi</taxon>
        <taxon>Mammalia</taxon>
        <taxon>Eutheria</taxon>
        <taxon>Euarchontoglires</taxon>
        <taxon>Glires</taxon>
        <taxon>Rodentia</taxon>
        <taxon>Hystricomorpha</taxon>
        <taxon>Bathyergidae</taxon>
        <taxon>Heterocephalus</taxon>
    </lineage>
</organism>
<dbReference type="Pfam" id="PF15480">
    <property type="entry name" value="DUF4640"/>
    <property type="match status" value="1"/>
</dbReference>
<feature type="compositionally biased region" description="Polar residues" evidence="1">
    <location>
        <begin position="213"/>
        <end position="236"/>
    </location>
</feature>
<sequence>MVSSSPSGDPSDTEDCNSETKCMLSLSGGCLPSEEPSSCEDIILPEDMTPSLLQDDPQQIYNLGITVPWADDNGFEESTAHENLHRGKDETKCTEGKLDGLVKLLKTFQGFYMDDEEIQKEDSENPQKTRRKKKDEDRDCLKLTLAEDLRLSSCSPAQLTHQGHEACLDLPMCKPSGNTDVIPVPELPVTLKGQERAEVSRAASQRARARPSGEQTAVEGSSSHKSGITESSTSSAHPEDDTPRPQRTSCLLVGQAFHRLLESPFQEMQKTGS</sequence>
<protein>
    <submittedName>
        <fullName evidence="3">Uncharacterized protein C12orf71 homolog</fullName>
    </submittedName>
</protein>
<dbReference type="PANTHER" id="PTHR36462">
    <property type="entry name" value="CHROMOSOME 12 OPEN READING FRAME 71"/>
    <property type="match status" value="1"/>
</dbReference>
<evidence type="ECO:0000313" key="3">
    <source>
        <dbReference type="RefSeq" id="XP_021092173.1"/>
    </source>
</evidence>
<dbReference type="GeneID" id="106010283"/>
<evidence type="ECO:0000313" key="2">
    <source>
        <dbReference type="Proteomes" id="UP000694906"/>
    </source>
</evidence>
<feature type="region of interest" description="Disordered" evidence="1">
    <location>
        <begin position="116"/>
        <end position="138"/>
    </location>
</feature>